<protein>
    <submittedName>
        <fullName evidence="1">Uncharacterized protein</fullName>
    </submittedName>
</protein>
<reference evidence="1" key="1">
    <citation type="submission" date="2020-01" db="EMBL/GenBank/DDBJ databases">
        <authorList>
            <consortium name="DOE Joint Genome Institute"/>
            <person name="Haridas S."/>
            <person name="Albert R."/>
            <person name="Binder M."/>
            <person name="Bloem J."/>
            <person name="Labutti K."/>
            <person name="Salamov A."/>
            <person name="Andreopoulos B."/>
            <person name="Baker S.E."/>
            <person name="Barry K."/>
            <person name="Bills G."/>
            <person name="Bluhm B.H."/>
            <person name="Cannon C."/>
            <person name="Castanera R."/>
            <person name="Culley D.E."/>
            <person name="Daum C."/>
            <person name="Ezra D."/>
            <person name="Gonzalez J.B."/>
            <person name="Henrissat B."/>
            <person name="Kuo A."/>
            <person name="Liang C."/>
            <person name="Lipzen A."/>
            <person name="Lutzoni F."/>
            <person name="Magnuson J."/>
            <person name="Mondo S."/>
            <person name="Nolan M."/>
            <person name="Ohm R."/>
            <person name="Pangilinan J."/>
            <person name="Park H.-J."/>
            <person name="Ramirez L."/>
            <person name="Alfaro M."/>
            <person name="Sun H."/>
            <person name="Tritt A."/>
            <person name="Yoshinaga Y."/>
            <person name="Zwiers L.-H."/>
            <person name="Turgeon B.G."/>
            <person name="Goodwin S.B."/>
            <person name="Spatafora J.W."/>
            <person name="Crous P.W."/>
            <person name="Grigoriev I.V."/>
        </authorList>
    </citation>
    <scope>NUCLEOTIDE SEQUENCE</scope>
    <source>
        <strain evidence="1">CBS 394.84</strain>
    </source>
</reference>
<keyword evidence="2" id="KW-1185">Reference proteome</keyword>
<gene>
    <name evidence="1" type="ORF">K460DRAFT_150321</name>
</gene>
<comment type="caution">
    <text evidence="1">The sequence shown here is derived from an EMBL/GenBank/DDBJ whole genome shotgun (WGS) entry which is preliminary data.</text>
</comment>
<name>A0A9P4GD57_9PLEO</name>
<dbReference type="Proteomes" id="UP000800039">
    <property type="component" value="Unassembled WGS sequence"/>
</dbReference>
<proteinExistence type="predicted"/>
<dbReference type="GeneID" id="63844062"/>
<evidence type="ECO:0000313" key="2">
    <source>
        <dbReference type="Proteomes" id="UP000800039"/>
    </source>
</evidence>
<dbReference type="RefSeq" id="XP_040786296.1">
    <property type="nucleotide sequence ID" value="XM_040926810.1"/>
</dbReference>
<evidence type="ECO:0000313" key="1">
    <source>
        <dbReference type="EMBL" id="KAF1843733.1"/>
    </source>
</evidence>
<dbReference type="EMBL" id="ML976617">
    <property type="protein sequence ID" value="KAF1843733.1"/>
    <property type="molecule type" value="Genomic_DNA"/>
</dbReference>
<organism evidence="1 2">
    <name type="scientific">Cucurbitaria berberidis CBS 394.84</name>
    <dbReference type="NCBI Taxonomy" id="1168544"/>
    <lineage>
        <taxon>Eukaryota</taxon>
        <taxon>Fungi</taxon>
        <taxon>Dikarya</taxon>
        <taxon>Ascomycota</taxon>
        <taxon>Pezizomycotina</taxon>
        <taxon>Dothideomycetes</taxon>
        <taxon>Pleosporomycetidae</taxon>
        <taxon>Pleosporales</taxon>
        <taxon>Pleosporineae</taxon>
        <taxon>Cucurbitariaceae</taxon>
        <taxon>Cucurbitaria</taxon>
    </lineage>
</organism>
<sequence length="97" mass="11375">MLRSYSRTSIRVSPQGRKKCRRTCERFCELREWHRTVAGIWPQGSKVNEGDGLDVAEDVRVYGRNSGRRDTLFRLSKEDKEDLNGSSHAWDMFIARR</sequence>
<dbReference type="AlphaFoldDB" id="A0A9P4GD57"/>
<accession>A0A9P4GD57</accession>